<feature type="transmembrane region" description="Helical" evidence="1">
    <location>
        <begin position="233"/>
        <end position="256"/>
    </location>
</feature>
<dbReference type="OrthoDB" id="5429634at2759"/>
<protein>
    <recommendedName>
        <fullName evidence="2">DUF6536 domain-containing protein</fullName>
    </recommendedName>
</protein>
<evidence type="ECO:0000259" key="2">
    <source>
        <dbReference type="Pfam" id="PF20163"/>
    </source>
</evidence>
<dbReference type="PANTHER" id="PTHR35395">
    <property type="entry name" value="DUF6536 DOMAIN-CONTAINING PROTEIN"/>
    <property type="match status" value="1"/>
</dbReference>
<proteinExistence type="predicted"/>
<dbReference type="PANTHER" id="PTHR35395:SF1">
    <property type="entry name" value="DUF6536 DOMAIN-CONTAINING PROTEIN"/>
    <property type="match status" value="1"/>
</dbReference>
<feature type="domain" description="DUF6536" evidence="2">
    <location>
        <begin position="1"/>
        <end position="89"/>
    </location>
</feature>
<dbReference type="AlphaFoldDB" id="A0A7U2I143"/>
<evidence type="ECO:0000256" key="1">
    <source>
        <dbReference type="SAM" id="Phobius"/>
    </source>
</evidence>
<sequence length="357" mass="40962">MSTMLLSASNYTMQVLSSPTRNDIDKAHAKSEHLDIGVLSMRNLARIPKRRLFLFIIMALSSIPIHLFYNSAVFYIGANNQYDIQVVQVDSEAYHSVLRRSIDGSDFEEISDTGWVRAYDNSLVSFGTLVLVVDEYRSEIERITLTGYPEKWPNVTTTTATDWDTGNVTWNMTEPLLFSIRVQTLFDLDASSRRWINLRKEEQVTGPRGDLPRYAHVTRAFATRVNTASRIQLSLTFMIIVIVCNVTKLSTMLWIVSVERKDYIVTLGDGAASFLETPDPSTERLCVLSKPELVREIKSSASGERHNDQLSRLVTQSKQTWTKQSSTYSNALNRDREIGSYFMWFHRYWNPLRLFID</sequence>
<name>A0A7U2I143_PHANO</name>
<evidence type="ECO:0000313" key="3">
    <source>
        <dbReference type="EMBL" id="QRC97978.1"/>
    </source>
</evidence>
<gene>
    <name evidence="3" type="ORF">JI435_040860</name>
</gene>
<keyword evidence="1" id="KW-0812">Transmembrane</keyword>
<dbReference type="Proteomes" id="UP000663193">
    <property type="component" value="Chromosome 8"/>
</dbReference>
<organism evidence="3 4">
    <name type="scientific">Phaeosphaeria nodorum (strain SN15 / ATCC MYA-4574 / FGSC 10173)</name>
    <name type="common">Glume blotch fungus</name>
    <name type="synonym">Parastagonospora nodorum</name>
    <dbReference type="NCBI Taxonomy" id="321614"/>
    <lineage>
        <taxon>Eukaryota</taxon>
        <taxon>Fungi</taxon>
        <taxon>Dikarya</taxon>
        <taxon>Ascomycota</taxon>
        <taxon>Pezizomycotina</taxon>
        <taxon>Dothideomycetes</taxon>
        <taxon>Pleosporomycetidae</taxon>
        <taxon>Pleosporales</taxon>
        <taxon>Pleosporineae</taxon>
        <taxon>Phaeosphaeriaceae</taxon>
        <taxon>Parastagonospora</taxon>
    </lineage>
</organism>
<keyword evidence="1" id="KW-0472">Membrane</keyword>
<evidence type="ECO:0000313" key="4">
    <source>
        <dbReference type="Proteomes" id="UP000663193"/>
    </source>
</evidence>
<dbReference type="EMBL" id="CP069030">
    <property type="protein sequence ID" value="QRC97978.1"/>
    <property type="molecule type" value="Genomic_DNA"/>
</dbReference>
<feature type="transmembrane region" description="Helical" evidence="1">
    <location>
        <begin position="52"/>
        <end position="69"/>
    </location>
</feature>
<keyword evidence="4" id="KW-1185">Reference proteome</keyword>
<dbReference type="VEuPathDB" id="FungiDB:JI435_040860"/>
<dbReference type="Pfam" id="PF20163">
    <property type="entry name" value="DUF6536"/>
    <property type="match status" value="1"/>
</dbReference>
<reference evidence="4" key="1">
    <citation type="journal article" date="2021" name="BMC Genomics">
        <title>Chromosome-level genome assembly and manually-curated proteome of model necrotroph Parastagonospora nodorum Sn15 reveals a genome-wide trove of candidate effector homologs, and redundancy of virulence-related functions within an accessory chromosome.</title>
        <authorList>
            <person name="Bertazzoni S."/>
            <person name="Jones D.A.B."/>
            <person name="Phan H.T."/>
            <person name="Tan K.-C."/>
            <person name="Hane J.K."/>
        </authorList>
    </citation>
    <scope>NUCLEOTIDE SEQUENCE [LARGE SCALE GENOMIC DNA]</scope>
    <source>
        <strain evidence="4">SN15 / ATCC MYA-4574 / FGSC 10173)</strain>
    </source>
</reference>
<dbReference type="InterPro" id="IPR046623">
    <property type="entry name" value="DUF6536"/>
</dbReference>
<keyword evidence="1" id="KW-1133">Transmembrane helix</keyword>
<accession>A0A7U2I143</accession>